<keyword evidence="2" id="KW-1185">Reference proteome</keyword>
<gene>
    <name evidence="1" type="ORF">LSALG_LOCUS1611</name>
</gene>
<proteinExistence type="predicted"/>
<sequence>MSWVKEGASMTFQVPVLTPTNYPVWGIKVKLIWMHATYGRRLNRGDGRISQNMIDQQRYSYQDKKGMDKQHGSSIMAMKVWRTLDVTEVEVGCPGKVVNRNGCCLGKTGEATGRSTVNKGCECGGVSWWLMVDKHSFHTLGTKVISGGIPTFPMFACLFL</sequence>
<reference evidence="1" key="1">
    <citation type="submission" date="2023-04" db="EMBL/GenBank/DDBJ databases">
        <authorList>
            <person name="Vijverberg K."/>
            <person name="Xiong W."/>
            <person name="Schranz E."/>
        </authorList>
    </citation>
    <scope>NUCLEOTIDE SEQUENCE</scope>
</reference>
<protein>
    <submittedName>
        <fullName evidence="1">Uncharacterized protein</fullName>
    </submittedName>
</protein>
<name>A0AA35V7J4_LACSI</name>
<dbReference type="Proteomes" id="UP001177003">
    <property type="component" value="Chromosome 0"/>
</dbReference>
<evidence type="ECO:0000313" key="2">
    <source>
        <dbReference type="Proteomes" id="UP001177003"/>
    </source>
</evidence>
<evidence type="ECO:0000313" key="1">
    <source>
        <dbReference type="EMBL" id="CAI9260785.1"/>
    </source>
</evidence>
<dbReference type="EMBL" id="OX465086">
    <property type="protein sequence ID" value="CAI9260785.1"/>
    <property type="molecule type" value="Genomic_DNA"/>
</dbReference>
<organism evidence="1 2">
    <name type="scientific">Lactuca saligna</name>
    <name type="common">Willowleaf lettuce</name>
    <dbReference type="NCBI Taxonomy" id="75948"/>
    <lineage>
        <taxon>Eukaryota</taxon>
        <taxon>Viridiplantae</taxon>
        <taxon>Streptophyta</taxon>
        <taxon>Embryophyta</taxon>
        <taxon>Tracheophyta</taxon>
        <taxon>Spermatophyta</taxon>
        <taxon>Magnoliopsida</taxon>
        <taxon>eudicotyledons</taxon>
        <taxon>Gunneridae</taxon>
        <taxon>Pentapetalae</taxon>
        <taxon>asterids</taxon>
        <taxon>campanulids</taxon>
        <taxon>Asterales</taxon>
        <taxon>Asteraceae</taxon>
        <taxon>Cichorioideae</taxon>
        <taxon>Cichorieae</taxon>
        <taxon>Lactucinae</taxon>
        <taxon>Lactuca</taxon>
    </lineage>
</organism>
<accession>A0AA35V7J4</accession>
<dbReference type="AlphaFoldDB" id="A0AA35V7J4"/>